<evidence type="ECO:0000313" key="2">
    <source>
        <dbReference type="EnsemblPlants" id="AET01500"/>
    </source>
</evidence>
<dbReference type="PANTHER" id="PTHR31293:SF12">
    <property type="entry name" value="RNI-LIKE SUPERFAMILY PROTEIN"/>
    <property type="match status" value="1"/>
</dbReference>
<reference evidence="1 3" key="2">
    <citation type="journal article" date="2014" name="BMC Genomics">
        <title>An improved genome release (version Mt4.0) for the model legume Medicago truncatula.</title>
        <authorList>
            <person name="Tang H."/>
            <person name="Krishnakumar V."/>
            <person name="Bidwell S."/>
            <person name="Rosen B."/>
            <person name="Chan A."/>
            <person name="Zhou S."/>
            <person name="Gentzbittel L."/>
            <person name="Childs K.L."/>
            <person name="Yandell M."/>
            <person name="Gundlach H."/>
            <person name="Mayer K.F."/>
            <person name="Schwartz D.C."/>
            <person name="Town C.D."/>
        </authorList>
    </citation>
    <scope>GENOME REANNOTATION</scope>
    <source>
        <strain evidence="2 3">cv. Jemalong A17</strain>
    </source>
</reference>
<dbReference type="AlphaFoldDB" id="G7LGM0"/>
<name>G7LGM0_MEDTR</name>
<reference evidence="1 3" key="1">
    <citation type="journal article" date="2011" name="Nature">
        <title>The Medicago genome provides insight into the evolution of rhizobial symbioses.</title>
        <authorList>
            <person name="Young N.D."/>
            <person name="Debelle F."/>
            <person name="Oldroyd G.E."/>
            <person name="Geurts R."/>
            <person name="Cannon S.B."/>
            <person name="Udvardi M.K."/>
            <person name="Benedito V.A."/>
            <person name="Mayer K.F."/>
            <person name="Gouzy J."/>
            <person name="Schoof H."/>
            <person name="Van de Peer Y."/>
            <person name="Proost S."/>
            <person name="Cook D.R."/>
            <person name="Meyers B.C."/>
            <person name="Spannagl M."/>
            <person name="Cheung F."/>
            <person name="De Mita S."/>
            <person name="Krishnakumar V."/>
            <person name="Gundlach H."/>
            <person name="Zhou S."/>
            <person name="Mudge J."/>
            <person name="Bharti A.K."/>
            <person name="Murray J.D."/>
            <person name="Naoumkina M.A."/>
            <person name="Rosen B."/>
            <person name="Silverstein K.A."/>
            <person name="Tang H."/>
            <person name="Rombauts S."/>
            <person name="Zhao P.X."/>
            <person name="Zhou P."/>
            <person name="Barbe V."/>
            <person name="Bardou P."/>
            <person name="Bechner M."/>
            <person name="Bellec A."/>
            <person name="Berger A."/>
            <person name="Berges H."/>
            <person name="Bidwell S."/>
            <person name="Bisseling T."/>
            <person name="Choisne N."/>
            <person name="Couloux A."/>
            <person name="Denny R."/>
            <person name="Deshpande S."/>
            <person name="Dai X."/>
            <person name="Doyle J.J."/>
            <person name="Dudez A.M."/>
            <person name="Farmer A.D."/>
            <person name="Fouteau S."/>
            <person name="Franken C."/>
            <person name="Gibelin C."/>
            <person name="Gish J."/>
            <person name="Goldstein S."/>
            <person name="Gonzalez A.J."/>
            <person name="Green P.J."/>
            <person name="Hallab A."/>
            <person name="Hartog M."/>
            <person name="Hua A."/>
            <person name="Humphray S.J."/>
            <person name="Jeong D.H."/>
            <person name="Jing Y."/>
            <person name="Jocker A."/>
            <person name="Kenton S.M."/>
            <person name="Kim D.J."/>
            <person name="Klee K."/>
            <person name="Lai H."/>
            <person name="Lang C."/>
            <person name="Lin S."/>
            <person name="Macmil S.L."/>
            <person name="Magdelenat G."/>
            <person name="Matthews L."/>
            <person name="McCorrison J."/>
            <person name="Monaghan E.L."/>
            <person name="Mun J.H."/>
            <person name="Najar F.Z."/>
            <person name="Nicholson C."/>
            <person name="Noirot C."/>
            <person name="O'Bleness M."/>
            <person name="Paule C.R."/>
            <person name="Poulain J."/>
            <person name="Prion F."/>
            <person name="Qin B."/>
            <person name="Qu C."/>
            <person name="Retzel E.F."/>
            <person name="Riddle C."/>
            <person name="Sallet E."/>
            <person name="Samain S."/>
            <person name="Samson N."/>
            <person name="Sanders I."/>
            <person name="Saurat O."/>
            <person name="Scarpelli C."/>
            <person name="Schiex T."/>
            <person name="Segurens B."/>
            <person name="Severin A.J."/>
            <person name="Sherrier D.J."/>
            <person name="Shi R."/>
            <person name="Sims S."/>
            <person name="Singer S.R."/>
            <person name="Sinharoy S."/>
            <person name="Sterck L."/>
            <person name="Viollet A."/>
            <person name="Wang B.B."/>
            <person name="Wang K."/>
            <person name="Wang M."/>
            <person name="Wang X."/>
            <person name="Warfsmann J."/>
            <person name="Weissenbach J."/>
            <person name="White D.D."/>
            <person name="White J.D."/>
            <person name="Wiley G.B."/>
            <person name="Wincker P."/>
            <person name="Xing Y."/>
            <person name="Yang L."/>
            <person name="Yao Z."/>
            <person name="Ying F."/>
            <person name="Zhai J."/>
            <person name="Zhou L."/>
            <person name="Zuber A."/>
            <person name="Denarie J."/>
            <person name="Dixon R.A."/>
            <person name="May G.D."/>
            <person name="Schwartz D.C."/>
            <person name="Rogers J."/>
            <person name="Quetier F."/>
            <person name="Town C.D."/>
            <person name="Roe B.A."/>
        </authorList>
    </citation>
    <scope>NUCLEOTIDE SEQUENCE [LARGE SCALE GENOMIC DNA]</scope>
    <source>
        <strain evidence="1">A17</strain>
        <strain evidence="2 3">cv. Jemalong A17</strain>
    </source>
</reference>
<reference evidence="2" key="3">
    <citation type="submission" date="2015-04" db="UniProtKB">
        <authorList>
            <consortium name="EnsemblPlants"/>
        </authorList>
    </citation>
    <scope>IDENTIFICATION</scope>
    <source>
        <strain evidence="2">cv. Jemalong A17</strain>
    </source>
</reference>
<evidence type="ECO:0000313" key="3">
    <source>
        <dbReference type="Proteomes" id="UP000002051"/>
    </source>
</evidence>
<protein>
    <submittedName>
        <fullName evidence="1">F-box/RNI/FBD-like domain protein, putative</fullName>
    </submittedName>
</protein>
<dbReference type="InterPro" id="IPR055294">
    <property type="entry name" value="FBL60-like"/>
</dbReference>
<dbReference type="SUPFAM" id="SSF81383">
    <property type="entry name" value="F-box domain"/>
    <property type="match status" value="1"/>
</dbReference>
<sequence length="162" mass="18190">MTESNTKRQKAAEKEDKEDRISGLPDCTLSHILSFLPIKTSVQTSVLASRWQNPIRKLCLSCTKSFVDNEFCRYSIDTWLRSIIGPDLKELDLVLFGNVLPISLSACTNLVSLRQLSLYGVIDFESLFAKEVIRLPSLKKLELPAIDMPAMNAFLVGCPIQK</sequence>
<dbReference type="SUPFAM" id="SSF52047">
    <property type="entry name" value="RNI-like"/>
    <property type="match status" value="1"/>
</dbReference>
<dbReference type="CDD" id="cd22160">
    <property type="entry name" value="F-box_AtFBL13-like"/>
    <property type="match status" value="1"/>
</dbReference>
<dbReference type="PaxDb" id="3880-AET01500"/>
<keyword evidence="3" id="KW-1185">Reference proteome</keyword>
<organism evidence="1 3">
    <name type="scientific">Medicago truncatula</name>
    <name type="common">Barrel medic</name>
    <name type="synonym">Medicago tribuloides</name>
    <dbReference type="NCBI Taxonomy" id="3880"/>
    <lineage>
        <taxon>Eukaryota</taxon>
        <taxon>Viridiplantae</taxon>
        <taxon>Streptophyta</taxon>
        <taxon>Embryophyta</taxon>
        <taxon>Tracheophyta</taxon>
        <taxon>Spermatophyta</taxon>
        <taxon>Magnoliopsida</taxon>
        <taxon>eudicotyledons</taxon>
        <taxon>Gunneridae</taxon>
        <taxon>Pentapetalae</taxon>
        <taxon>rosids</taxon>
        <taxon>fabids</taxon>
        <taxon>Fabales</taxon>
        <taxon>Fabaceae</taxon>
        <taxon>Papilionoideae</taxon>
        <taxon>50 kb inversion clade</taxon>
        <taxon>NPAAA clade</taxon>
        <taxon>Hologalegina</taxon>
        <taxon>IRL clade</taxon>
        <taxon>Trifolieae</taxon>
        <taxon>Medicago</taxon>
    </lineage>
</organism>
<dbReference type="PANTHER" id="PTHR31293">
    <property type="entry name" value="RNI-LIKE SUPERFAMILY PROTEIN"/>
    <property type="match status" value="1"/>
</dbReference>
<dbReference type="HOGENOM" id="CLU_1637925_0_0_1"/>
<proteinExistence type="predicted"/>
<dbReference type="InterPro" id="IPR053781">
    <property type="entry name" value="F-box_AtFBL13-like"/>
</dbReference>
<dbReference type="EnsemblPlants" id="AET01500">
    <property type="protein sequence ID" value="AET01500"/>
    <property type="gene ID" value="MTR_8g014220"/>
</dbReference>
<evidence type="ECO:0000313" key="1">
    <source>
        <dbReference type="EMBL" id="AET01500.1"/>
    </source>
</evidence>
<dbReference type="Proteomes" id="UP000002051">
    <property type="component" value="Chromosome 8"/>
</dbReference>
<accession>G7LGM0</accession>
<dbReference type="EMBL" id="CM001224">
    <property type="protein sequence ID" value="AET01500.1"/>
    <property type="molecule type" value="Genomic_DNA"/>
</dbReference>
<dbReference type="InterPro" id="IPR036047">
    <property type="entry name" value="F-box-like_dom_sf"/>
</dbReference>
<gene>
    <name evidence="1" type="ordered locus">MTR_8g014220</name>
</gene>